<dbReference type="SUPFAM" id="SSF46894">
    <property type="entry name" value="C-terminal effector domain of the bipartite response regulators"/>
    <property type="match status" value="1"/>
</dbReference>
<evidence type="ECO:0000313" key="3">
    <source>
        <dbReference type="Proteomes" id="UP001595704"/>
    </source>
</evidence>
<organism evidence="2 3">
    <name type="scientific">Camelimonas fluminis</name>
    <dbReference type="NCBI Taxonomy" id="1576911"/>
    <lineage>
        <taxon>Bacteria</taxon>
        <taxon>Pseudomonadati</taxon>
        <taxon>Pseudomonadota</taxon>
        <taxon>Alphaproteobacteria</taxon>
        <taxon>Hyphomicrobiales</taxon>
        <taxon>Chelatococcaceae</taxon>
        <taxon>Camelimonas</taxon>
    </lineage>
</organism>
<evidence type="ECO:0000259" key="1">
    <source>
        <dbReference type="PROSITE" id="PS50043"/>
    </source>
</evidence>
<accession>A0ABV7UI97</accession>
<comment type="caution">
    <text evidence="2">The sequence shown here is derived from an EMBL/GenBank/DDBJ whole genome shotgun (WGS) entry which is preliminary data.</text>
</comment>
<name>A0ABV7UI97_9HYPH</name>
<dbReference type="InterPro" id="IPR036388">
    <property type="entry name" value="WH-like_DNA-bd_sf"/>
</dbReference>
<dbReference type="SMART" id="SM00421">
    <property type="entry name" value="HTH_LUXR"/>
    <property type="match status" value="1"/>
</dbReference>
<feature type="domain" description="HTH luxR-type" evidence="1">
    <location>
        <begin position="206"/>
        <end position="271"/>
    </location>
</feature>
<dbReference type="RefSeq" id="WP_191320183.1">
    <property type="nucleotide sequence ID" value="NZ_BNCG01000014.1"/>
</dbReference>
<dbReference type="InterPro" id="IPR000792">
    <property type="entry name" value="Tscrpt_reg_LuxR_C"/>
</dbReference>
<dbReference type="Pfam" id="PF00196">
    <property type="entry name" value="GerE"/>
    <property type="match status" value="1"/>
</dbReference>
<proteinExistence type="predicted"/>
<dbReference type="PROSITE" id="PS50043">
    <property type="entry name" value="HTH_LUXR_2"/>
    <property type="match status" value="1"/>
</dbReference>
<dbReference type="PRINTS" id="PR00038">
    <property type="entry name" value="HTHLUXR"/>
</dbReference>
<gene>
    <name evidence="2" type="ORF">ACFONL_13775</name>
</gene>
<protein>
    <submittedName>
        <fullName evidence="2">Helix-turn-helix transcriptional regulator</fullName>
    </submittedName>
</protein>
<evidence type="ECO:0000313" key="2">
    <source>
        <dbReference type="EMBL" id="MFC3638425.1"/>
    </source>
</evidence>
<sequence length="286" mass="30566">MPQATGQFLGLAPCHPLVARLFGEPPVGQAHSVIGRIRWQADCDLVLVAGWRPTCLEPLEAALLARGVNACRNAVEADRGRGTAEGAGGLDLINSVVSPVIRVDERLAIVNLNEPARRELAHGGVLCEQAGRLASATCHAMEELRAAVRRSVRETGTEGRRSSIIPLTGDAGLPRFAIVAPSPSHGEDPTAVVVLPEVDEEEGARRLSALYNLTRAEEGVVRLILVGAAPVGIAAELGLTEATVRTYIKRIMLKLGINRRSEFFLLYILTMSPFRFPAGPPQARSA</sequence>
<dbReference type="CDD" id="cd06170">
    <property type="entry name" value="LuxR_C_like"/>
    <property type="match status" value="1"/>
</dbReference>
<keyword evidence="3" id="KW-1185">Reference proteome</keyword>
<reference evidence="3" key="1">
    <citation type="journal article" date="2019" name="Int. J. Syst. Evol. Microbiol.">
        <title>The Global Catalogue of Microorganisms (GCM) 10K type strain sequencing project: providing services to taxonomists for standard genome sequencing and annotation.</title>
        <authorList>
            <consortium name="The Broad Institute Genomics Platform"/>
            <consortium name="The Broad Institute Genome Sequencing Center for Infectious Disease"/>
            <person name="Wu L."/>
            <person name="Ma J."/>
        </authorList>
    </citation>
    <scope>NUCLEOTIDE SEQUENCE [LARGE SCALE GENOMIC DNA]</scope>
    <source>
        <strain evidence="3">KCTC 42282</strain>
    </source>
</reference>
<dbReference type="Gene3D" id="1.10.10.10">
    <property type="entry name" value="Winged helix-like DNA-binding domain superfamily/Winged helix DNA-binding domain"/>
    <property type="match status" value="1"/>
</dbReference>
<dbReference type="EMBL" id="JBHRYC010000073">
    <property type="protein sequence ID" value="MFC3638425.1"/>
    <property type="molecule type" value="Genomic_DNA"/>
</dbReference>
<dbReference type="Proteomes" id="UP001595704">
    <property type="component" value="Unassembled WGS sequence"/>
</dbReference>
<dbReference type="InterPro" id="IPR016032">
    <property type="entry name" value="Sig_transdc_resp-reg_C-effctor"/>
</dbReference>